<evidence type="ECO:0000256" key="1">
    <source>
        <dbReference type="SAM" id="MobiDB-lite"/>
    </source>
</evidence>
<evidence type="ECO:0000313" key="3">
    <source>
        <dbReference type="Proteomes" id="UP000030744"/>
    </source>
</evidence>
<dbReference type="OrthoDB" id="347960at2759"/>
<proteinExistence type="predicted"/>
<reference evidence="2" key="1">
    <citation type="submission" date="2013-10" db="EMBL/GenBank/DDBJ databases">
        <title>Genomic analysis of the causative agents of coccidiosis in chickens.</title>
        <authorList>
            <person name="Reid A.J."/>
            <person name="Blake D."/>
            <person name="Billington K."/>
            <person name="Browne H."/>
            <person name="Dunn M."/>
            <person name="Hung S."/>
            <person name="Kawahara F."/>
            <person name="Miranda-Saavedra D."/>
            <person name="Mourier T."/>
            <person name="Nagra H."/>
            <person name="Otto T.D."/>
            <person name="Rawlings N."/>
            <person name="Sanchez A."/>
            <person name="Sanders M."/>
            <person name="Subramaniam C."/>
            <person name="Tay Y."/>
            <person name="Dear P."/>
            <person name="Doerig C."/>
            <person name="Gruber A."/>
            <person name="Parkinson J."/>
            <person name="Shirley M."/>
            <person name="Wan K.L."/>
            <person name="Berriman M."/>
            <person name="Tomley F."/>
            <person name="Pain A."/>
        </authorList>
    </citation>
    <scope>NUCLEOTIDE SEQUENCE [LARGE SCALE GENOMIC DNA]</scope>
    <source>
        <strain evidence="2">Houghton</strain>
    </source>
</reference>
<dbReference type="GeneID" id="25382538"/>
<name>U6K5Q3_9EIME</name>
<dbReference type="VEuPathDB" id="ToxoDB:EMH_0081340"/>
<accession>U6K5Q3</accession>
<keyword evidence="3" id="KW-1185">Reference proteome</keyword>
<evidence type="ECO:0000313" key="2">
    <source>
        <dbReference type="EMBL" id="CDJ33260.1"/>
    </source>
</evidence>
<gene>
    <name evidence="2" type="ORF">EMH_0081340</name>
</gene>
<feature type="region of interest" description="Disordered" evidence="1">
    <location>
        <begin position="59"/>
        <end position="95"/>
    </location>
</feature>
<dbReference type="EMBL" id="HG685030">
    <property type="protein sequence ID" value="CDJ33260.1"/>
    <property type="molecule type" value="Genomic_DNA"/>
</dbReference>
<dbReference type="Proteomes" id="UP000030744">
    <property type="component" value="Unassembled WGS sequence"/>
</dbReference>
<organism evidence="2 3">
    <name type="scientific">Eimeria mitis</name>
    <dbReference type="NCBI Taxonomy" id="44415"/>
    <lineage>
        <taxon>Eukaryota</taxon>
        <taxon>Sar</taxon>
        <taxon>Alveolata</taxon>
        <taxon>Apicomplexa</taxon>
        <taxon>Conoidasida</taxon>
        <taxon>Coccidia</taxon>
        <taxon>Eucoccidiorida</taxon>
        <taxon>Eimeriorina</taxon>
        <taxon>Eimeriidae</taxon>
        <taxon>Eimeria</taxon>
    </lineage>
</organism>
<sequence length="290" mass="28765">MSAPHVLRCSSRTAALQLSPSLLLSPDFNVEGLEGLMSVDGIVSRLLPQKQPLLLRREQRKKQQGLLHTQQQQQQQVQQQQQQSGSSSSSSSSWGVQRVRLSYRETKTLIDENTNRDCLLAAAAAAIEAEAALGYPQIVHGIWQPPDEPPVAAAAAGTAAAAAATAAAAAAAGAGAGAGEGGAAAAGSGSAATTPTAAATAAPAAAPTAAAAAPTAAPTAAAAAAAAANKTKGWKPRGTVTLLSSRSVVLPEGDSWGGAEETDAAAAAAAAAALCLADDILPSFSPTLPE</sequence>
<protein>
    <submittedName>
        <fullName evidence="2">Uncharacterized protein</fullName>
    </submittedName>
</protein>
<dbReference type="AlphaFoldDB" id="U6K5Q3"/>
<dbReference type="RefSeq" id="XP_013355824.1">
    <property type="nucleotide sequence ID" value="XM_013500370.1"/>
</dbReference>
<reference evidence="2" key="2">
    <citation type="submission" date="2013-10" db="EMBL/GenBank/DDBJ databases">
        <authorList>
            <person name="Aslett M."/>
        </authorList>
    </citation>
    <scope>NUCLEOTIDE SEQUENCE [LARGE SCALE GENOMIC DNA]</scope>
    <source>
        <strain evidence="2">Houghton</strain>
    </source>
</reference>
<feature type="compositionally biased region" description="Low complexity" evidence="1">
    <location>
        <begin position="64"/>
        <end position="95"/>
    </location>
</feature>